<keyword evidence="2" id="KW-1185">Reference proteome</keyword>
<dbReference type="InterPro" id="IPR029063">
    <property type="entry name" value="SAM-dependent_MTases_sf"/>
</dbReference>
<dbReference type="RefSeq" id="WP_166550265.1">
    <property type="nucleotide sequence ID" value="NZ_JASHIE010000002.1"/>
</dbReference>
<dbReference type="GO" id="GO:0032259">
    <property type="term" value="P:methylation"/>
    <property type="evidence" value="ECO:0007669"/>
    <property type="project" value="UniProtKB-KW"/>
</dbReference>
<reference evidence="1 2" key="1">
    <citation type="submission" date="2023-05" db="EMBL/GenBank/DDBJ databases">
        <title>Novel species of genus Flectobacillus isolated from stream in China.</title>
        <authorList>
            <person name="Lu H."/>
        </authorList>
    </citation>
    <scope>NUCLEOTIDE SEQUENCE [LARGE SCALE GENOMIC DNA]</scope>
    <source>
        <strain evidence="1 2">LFS242W</strain>
    </source>
</reference>
<gene>
    <name evidence="1" type="ORF">QM481_04190</name>
</gene>
<name>A0ABT6YYD6_9BACT</name>
<evidence type="ECO:0000313" key="1">
    <source>
        <dbReference type="EMBL" id="MDI9873712.1"/>
    </source>
</evidence>
<dbReference type="InterPro" id="IPR008884">
    <property type="entry name" value="TylF_MeTrfase"/>
</dbReference>
<accession>A0ABT6YYD6</accession>
<dbReference type="SUPFAM" id="SSF53335">
    <property type="entry name" value="S-adenosyl-L-methionine-dependent methyltransferases"/>
    <property type="match status" value="1"/>
</dbReference>
<dbReference type="EC" id="2.1.1.-" evidence="1"/>
<evidence type="ECO:0000313" key="2">
    <source>
        <dbReference type="Proteomes" id="UP001225761"/>
    </source>
</evidence>
<proteinExistence type="predicted"/>
<dbReference type="Proteomes" id="UP001225761">
    <property type="component" value="Unassembled WGS sequence"/>
</dbReference>
<protein>
    <submittedName>
        <fullName evidence="1">TylF/MycF/NovP-related O-methyltransferase</fullName>
        <ecNumber evidence="1">2.1.1.-</ecNumber>
    </submittedName>
</protein>
<dbReference type="PANTHER" id="PTHR40036:SF1">
    <property type="entry name" value="MACROCIN O-METHYLTRANSFERASE"/>
    <property type="match status" value="1"/>
</dbReference>
<comment type="caution">
    <text evidence="1">The sequence shown here is derived from an EMBL/GenBank/DDBJ whole genome shotgun (WGS) entry which is preliminary data.</text>
</comment>
<dbReference type="GO" id="GO:0008168">
    <property type="term" value="F:methyltransferase activity"/>
    <property type="evidence" value="ECO:0007669"/>
    <property type="project" value="UniProtKB-KW"/>
</dbReference>
<dbReference type="Gene3D" id="3.40.50.150">
    <property type="entry name" value="Vaccinia Virus protein VP39"/>
    <property type="match status" value="1"/>
</dbReference>
<dbReference type="PANTHER" id="PTHR40036">
    <property type="entry name" value="MACROCIN O-METHYLTRANSFERASE"/>
    <property type="match status" value="1"/>
</dbReference>
<keyword evidence="1" id="KW-0489">Methyltransferase</keyword>
<sequence>MISKLLKPFGYKIAKVQKEEDFINDPTFLKILKACRPYTMTSVERMYALYNAVTYIVKNNIAGSFVECGVWRGGSSMMIALTLKELGVTNRKLYLYDTYEGMSEPTADDVDFRGGQAKELMDQNVENKENSVWCLADLNDVQTNMRSTGYPQDLVHFVKGKVEDTIPATMPDAPIALLRLDTDWYESTAHELKYLYPLLIQKGVLVIDDYGHWEGCKRAVDEYFNGSLLLNRIDYTGRIAIKS</sequence>
<organism evidence="1 2">
    <name type="scientific">Flectobacillus rivi</name>
    <dbReference type="NCBI Taxonomy" id="2984209"/>
    <lineage>
        <taxon>Bacteria</taxon>
        <taxon>Pseudomonadati</taxon>
        <taxon>Bacteroidota</taxon>
        <taxon>Cytophagia</taxon>
        <taxon>Cytophagales</taxon>
        <taxon>Flectobacillaceae</taxon>
        <taxon>Flectobacillus</taxon>
    </lineage>
</organism>
<dbReference type="EMBL" id="JASHIE010000002">
    <property type="protein sequence ID" value="MDI9873712.1"/>
    <property type="molecule type" value="Genomic_DNA"/>
</dbReference>
<keyword evidence="1" id="KW-0808">Transferase</keyword>
<dbReference type="Pfam" id="PF05711">
    <property type="entry name" value="TylF"/>
    <property type="match status" value="1"/>
</dbReference>